<evidence type="ECO:0000313" key="1">
    <source>
        <dbReference type="EMBL" id="MBC8361907.1"/>
    </source>
</evidence>
<dbReference type="EMBL" id="JACNJH010000159">
    <property type="protein sequence ID" value="MBC8361907.1"/>
    <property type="molecule type" value="Genomic_DNA"/>
</dbReference>
<evidence type="ECO:0000313" key="2">
    <source>
        <dbReference type="Proteomes" id="UP000603434"/>
    </source>
</evidence>
<dbReference type="InterPro" id="IPR036890">
    <property type="entry name" value="HATPase_C_sf"/>
</dbReference>
<evidence type="ECO:0008006" key="3">
    <source>
        <dbReference type="Google" id="ProtNLM"/>
    </source>
</evidence>
<reference evidence="1 2" key="1">
    <citation type="submission" date="2020-08" db="EMBL/GenBank/DDBJ databases">
        <title>Bridging the membrane lipid divide: bacteria of the FCB group superphylum have the potential to synthesize archaeal ether lipids.</title>
        <authorList>
            <person name="Villanueva L."/>
            <person name="Von Meijenfeldt F.A.B."/>
            <person name="Westbye A.B."/>
            <person name="Yadav S."/>
            <person name="Hopmans E.C."/>
            <person name="Dutilh B.E."/>
            <person name="Sinninghe Damste J.S."/>
        </authorList>
    </citation>
    <scope>NUCLEOTIDE SEQUENCE [LARGE SCALE GENOMIC DNA]</scope>
    <source>
        <strain evidence="1">NIOZ-UU30</strain>
    </source>
</reference>
<protein>
    <recommendedName>
        <fullName evidence="3">HAMP domain-containing histidine kinase</fullName>
    </recommendedName>
</protein>
<gene>
    <name evidence="1" type="ORF">H8E23_10960</name>
</gene>
<comment type="caution">
    <text evidence="1">The sequence shown here is derived from an EMBL/GenBank/DDBJ whole genome shotgun (WGS) entry which is preliminary data.</text>
</comment>
<dbReference type="Proteomes" id="UP000603434">
    <property type="component" value="Unassembled WGS sequence"/>
</dbReference>
<dbReference type="Gene3D" id="1.10.287.130">
    <property type="match status" value="1"/>
</dbReference>
<sequence>MQAYEKKEVEFFGKITAGSTHEMKNVLAIIRESCGLMEDLMALSRETPIPHREKFQKALATVKVQIQRGVEITDRLNRFAHSPDAEITRIDLHEMAEQLVTLASRFARLKNVSLHTGPSGPPLAVVTCPVRLLMALFGCIECCLHAIPLGSKIYIRPQKKGETYALQIACEGDFPKPADLAQSMAAADRWPDLEQTVASLGGSVELDAAGPGIWLLLPEALPRPPK</sequence>
<dbReference type="SUPFAM" id="SSF55874">
    <property type="entry name" value="ATPase domain of HSP90 chaperone/DNA topoisomerase II/histidine kinase"/>
    <property type="match status" value="1"/>
</dbReference>
<organism evidence="1 2">
    <name type="scientific">Candidatus Desulfatibia profunda</name>
    <dbReference type="NCBI Taxonomy" id="2841695"/>
    <lineage>
        <taxon>Bacteria</taxon>
        <taxon>Pseudomonadati</taxon>
        <taxon>Thermodesulfobacteriota</taxon>
        <taxon>Desulfobacteria</taxon>
        <taxon>Desulfobacterales</taxon>
        <taxon>Desulfobacterales incertae sedis</taxon>
        <taxon>Candidatus Desulfatibia</taxon>
    </lineage>
</organism>
<name>A0A8J6NLC8_9BACT</name>
<dbReference type="AlphaFoldDB" id="A0A8J6NLC8"/>
<proteinExistence type="predicted"/>
<accession>A0A8J6NLC8</accession>